<dbReference type="Pfam" id="PF13439">
    <property type="entry name" value="Glyco_transf_4"/>
    <property type="match status" value="1"/>
</dbReference>
<reference evidence="4" key="2">
    <citation type="submission" date="2023-04" db="EMBL/GenBank/DDBJ databases">
        <title>Paracnuella aquatica gen. nov., sp. nov., a member of the family Chitinophagaceae isolated from a hot spring.</title>
        <authorList>
            <person name="Wang C."/>
        </authorList>
    </citation>
    <scope>NUCLEOTIDE SEQUENCE</scope>
    <source>
        <strain evidence="4">LB-8</strain>
    </source>
</reference>
<feature type="domain" description="Glycosyl transferase family 1" evidence="2">
    <location>
        <begin position="177"/>
        <end position="292"/>
    </location>
</feature>
<dbReference type="PANTHER" id="PTHR46401:SF2">
    <property type="entry name" value="GLYCOSYLTRANSFERASE WBBK-RELATED"/>
    <property type="match status" value="1"/>
</dbReference>
<dbReference type="EMBL" id="JAOTIF010000017">
    <property type="protein sequence ID" value="MCU7551011.1"/>
    <property type="molecule type" value="Genomic_DNA"/>
</dbReference>
<dbReference type="RefSeq" id="WP_279298450.1">
    <property type="nucleotide sequence ID" value="NZ_JAOTIF010000017.1"/>
</dbReference>
<evidence type="ECO:0000256" key="1">
    <source>
        <dbReference type="ARBA" id="ARBA00022679"/>
    </source>
</evidence>
<reference evidence="4" key="1">
    <citation type="submission" date="2022-09" db="EMBL/GenBank/DDBJ databases">
        <authorList>
            <person name="Yuan C."/>
            <person name="Ke Z."/>
        </authorList>
    </citation>
    <scope>NUCLEOTIDE SEQUENCE</scope>
    <source>
        <strain evidence="4">LB-8</strain>
    </source>
</reference>
<gene>
    <name evidence="4" type="ORF">OCK74_17970</name>
</gene>
<keyword evidence="5" id="KW-1185">Reference proteome</keyword>
<evidence type="ECO:0000259" key="2">
    <source>
        <dbReference type="Pfam" id="PF00534"/>
    </source>
</evidence>
<dbReference type="AlphaFoldDB" id="A0A9X2XY87"/>
<dbReference type="PANTHER" id="PTHR46401">
    <property type="entry name" value="GLYCOSYLTRANSFERASE WBBK-RELATED"/>
    <property type="match status" value="1"/>
</dbReference>
<keyword evidence="1" id="KW-0808">Transferase</keyword>
<dbReference type="SUPFAM" id="SSF53756">
    <property type="entry name" value="UDP-Glycosyltransferase/glycogen phosphorylase"/>
    <property type="match status" value="1"/>
</dbReference>
<dbReference type="GO" id="GO:0016757">
    <property type="term" value="F:glycosyltransferase activity"/>
    <property type="evidence" value="ECO:0007669"/>
    <property type="project" value="InterPro"/>
</dbReference>
<name>A0A9X2XY87_9BACT</name>
<feature type="domain" description="Glycosyltransferase subfamily 4-like N-terminal" evidence="3">
    <location>
        <begin position="74"/>
        <end position="161"/>
    </location>
</feature>
<evidence type="ECO:0000313" key="4">
    <source>
        <dbReference type="EMBL" id="MCU7551011.1"/>
    </source>
</evidence>
<comment type="caution">
    <text evidence="4">The sequence shown here is derived from an EMBL/GenBank/DDBJ whole genome shotgun (WGS) entry which is preliminary data.</text>
</comment>
<dbReference type="CDD" id="cd03809">
    <property type="entry name" value="GT4_MtfB-like"/>
    <property type="match status" value="1"/>
</dbReference>
<dbReference type="InterPro" id="IPR028098">
    <property type="entry name" value="Glyco_trans_4-like_N"/>
</dbReference>
<dbReference type="InterPro" id="IPR001296">
    <property type="entry name" value="Glyco_trans_1"/>
</dbReference>
<protein>
    <submittedName>
        <fullName evidence="4">Glycosyltransferase family 4 protein</fullName>
    </submittedName>
</protein>
<accession>A0A9X2XY87</accession>
<dbReference type="Pfam" id="PF00534">
    <property type="entry name" value="Glycos_transf_1"/>
    <property type="match status" value="1"/>
</dbReference>
<proteinExistence type="predicted"/>
<organism evidence="4 5">
    <name type="scientific">Paraflavisolibacter caeni</name>
    <dbReference type="NCBI Taxonomy" id="2982496"/>
    <lineage>
        <taxon>Bacteria</taxon>
        <taxon>Pseudomonadati</taxon>
        <taxon>Bacteroidota</taxon>
        <taxon>Chitinophagia</taxon>
        <taxon>Chitinophagales</taxon>
        <taxon>Chitinophagaceae</taxon>
        <taxon>Paraflavisolibacter</taxon>
    </lineage>
</organism>
<evidence type="ECO:0000259" key="3">
    <source>
        <dbReference type="Pfam" id="PF13439"/>
    </source>
</evidence>
<dbReference type="Proteomes" id="UP001155483">
    <property type="component" value="Unassembled WGS sequence"/>
</dbReference>
<sequence>MQQPLIIMDCERMRYPNTGLYHFCLHLSKAMLQQPSNYRMGLYLPECAKEHFHATTPTLKHQSWHKFYMPFINDFDIWHTTYQSTNYFPATSKAKIVLTVHDLNVLHEQKPAAKKKRFLRSLQRKLERADAITVISEYVKQDLLKHTHISRKKIHVIHNGCTIDATLQLSLPPLLPTAPFFFTIGTIIDKKNFHVLPGLLVNNDYQLVIAGIVQSENYKEKILQEAKRLGVEDRLIFTGGIQESEKYWYMQNCAAFAFPSLSEGFGLPVIEAMYFGKTVLLSRATCLPEIGGPHAYYFDNFEPAHMTQLAFGSMNDVQVNNKSKVISQWAKRFSWYEAAKAYSKIYEDLLK</sequence>
<dbReference type="Gene3D" id="3.40.50.2000">
    <property type="entry name" value="Glycogen Phosphorylase B"/>
    <property type="match status" value="2"/>
</dbReference>
<evidence type="ECO:0000313" key="5">
    <source>
        <dbReference type="Proteomes" id="UP001155483"/>
    </source>
</evidence>